<dbReference type="InterPro" id="IPR036779">
    <property type="entry name" value="LysM_dom_sf"/>
</dbReference>
<accession>A0AA38W081</accession>
<evidence type="ECO:0000256" key="2">
    <source>
        <dbReference type="ARBA" id="ARBA00004609"/>
    </source>
</evidence>
<dbReference type="InterPro" id="IPR001579">
    <property type="entry name" value="Glyco_hydro_18_chit_AS"/>
</dbReference>
<dbReference type="SUPFAM" id="SSF51445">
    <property type="entry name" value="(Trans)glycosidases"/>
    <property type="match status" value="1"/>
</dbReference>
<feature type="compositionally biased region" description="Low complexity" evidence="19">
    <location>
        <begin position="404"/>
        <end position="544"/>
    </location>
</feature>
<evidence type="ECO:0000256" key="4">
    <source>
        <dbReference type="ARBA" id="ARBA00012729"/>
    </source>
</evidence>
<dbReference type="SMART" id="SM00257">
    <property type="entry name" value="LysM"/>
    <property type="match status" value="1"/>
</dbReference>
<keyword evidence="10 23" id="KW-0378">Hydrolase</keyword>
<evidence type="ECO:0000259" key="21">
    <source>
        <dbReference type="PROSITE" id="PS51782"/>
    </source>
</evidence>
<evidence type="ECO:0000256" key="17">
    <source>
        <dbReference type="ARBA" id="ARBA00023326"/>
    </source>
</evidence>
<comment type="caution">
    <text evidence="23">The sequence shown here is derived from an EMBL/GenBank/DDBJ whole genome shotgun (WGS) entry which is preliminary data.</text>
</comment>
<dbReference type="InterPro" id="IPR018392">
    <property type="entry name" value="LysM"/>
</dbReference>
<feature type="domain" description="GH18" evidence="22">
    <location>
        <begin position="20"/>
        <end position="337"/>
    </location>
</feature>
<keyword evidence="24" id="KW-1185">Reference proteome</keyword>
<keyword evidence="15" id="KW-0449">Lipoprotein</keyword>
<evidence type="ECO:0000256" key="15">
    <source>
        <dbReference type="ARBA" id="ARBA00023288"/>
    </source>
</evidence>
<evidence type="ECO:0000256" key="12">
    <source>
        <dbReference type="ARBA" id="ARBA00023136"/>
    </source>
</evidence>
<dbReference type="GO" id="GO:0000272">
    <property type="term" value="P:polysaccharide catabolic process"/>
    <property type="evidence" value="ECO:0007669"/>
    <property type="project" value="UniProtKB-KW"/>
</dbReference>
<evidence type="ECO:0000256" key="19">
    <source>
        <dbReference type="SAM" id="MobiDB-lite"/>
    </source>
</evidence>
<evidence type="ECO:0000256" key="8">
    <source>
        <dbReference type="ARBA" id="ARBA00022669"/>
    </source>
</evidence>
<keyword evidence="5" id="KW-1003">Cell membrane</keyword>
<dbReference type="EC" id="3.2.1.14" evidence="4"/>
<comment type="similarity">
    <text evidence="18">Belongs to the glycosyl hydrolase 18 family. Chitinase class III subfamily.</text>
</comment>
<dbReference type="GO" id="GO:0098552">
    <property type="term" value="C:side of membrane"/>
    <property type="evidence" value="ECO:0007669"/>
    <property type="project" value="UniProtKB-KW"/>
</dbReference>
<evidence type="ECO:0000313" key="23">
    <source>
        <dbReference type="EMBL" id="KAJ9161659.1"/>
    </source>
</evidence>
<dbReference type="Pfam" id="PF01476">
    <property type="entry name" value="LysM"/>
    <property type="match status" value="1"/>
</dbReference>
<keyword evidence="12" id="KW-0472">Membrane</keyword>
<evidence type="ECO:0000256" key="14">
    <source>
        <dbReference type="ARBA" id="ARBA00023277"/>
    </source>
</evidence>
<keyword evidence="13" id="KW-0325">Glycoprotein</keyword>
<keyword evidence="7" id="KW-0336">GPI-anchor</keyword>
<reference evidence="23" key="1">
    <citation type="submission" date="2022-07" db="EMBL/GenBank/DDBJ databases">
        <title>Fungi with potential for degradation of polypropylene.</title>
        <authorList>
            <person name="Gostincar C."/>
        </authorList>
    </citation>
    <scope>NUCLEOTIDE SEQUENCE</scope>
    <source>
        <strain evidence="23">EXF-13287</strain>
    </source>
</reference>
<evidence type="ECO:0000313" key="24">
    <source>
        <dbReference type="Proteomes" id="UP001174691"/>
    </source>
</evidence>
<proteinExistence type="inferred from homology"/>
<organism evidence="23 24">
    <name type="scientific">Coniochaeta hoffmannii</name>
    <dbReference type="NCBI Taxonomy" id="91930"/>
    <lineage>
        <taxon>Eukaryota</taxon>
        <taxon>Fungi</taxon>
        <taxon>Dikarya</taxon>
        <taxon>Ascomycota</taxon>
        <taxon>Pezizomycotina</taxon>
        <taxon>Sordariomycetes</taxon>
        <taxon>Sordariomycetidae</taxon>
        <taxon>Coniochaetales</taxon>
        <taxon>Coniochaetaceae</taxon>
        <taxon>Coniochaeta</taxon>
    </lineage>
</organism>
<feature type="chain" id="PRO_5041215071" description="chitinase" evidence="20">
    <location>
        <begin position="19"/>
        <end position="863"/>
    </location>
</feature>
<keyword evidence="11" id="KW-0146">Chitin degradation</keyword>
<evidence type="ECO:0000256" key="18">
    <source>
        <dbReference type="ARBA" id="ARBA00025727"/>
    </source>
</evidence>
<comment type="catalytic activity">
    <reaction evidence="1">
        <text>Random endo-hydrolysis of N-acetyl-beta-D-glucosaminide (1-&gt;4)-beta-linkages in chitin and chitodextrins.</text>
        <dbReference type="EC" id="3.2.1.14"/>
    </reaction>
</comment>
<keyword evidence="9 20" id="KW-0732">Signal</keyword>
<dbReference type="Proteomes" id="UP001174691">
    <property type="component" value="Unassembled WGS sequence"/>
</dbReference>
<dbReference type="EMBL" id="JANBVN010000020">
    <property type="protein sequence ID" value="KAJ9161659.1"/>
    <property type="molecule type" value="Genomic_DNA"/>
</dbReference>
<sequence>MYTRALALAALAVSPVAAQYSVNIYWGQTTDASLSSVCDSDGFEYITLAFLNNSPEQDPSGLGYPGSNFAGNCGPSVYTNNGAKSNLQNQCTAITTGIAACHAKGKKVLLSIGGAPVEGTNYTVSSPAAGQQFADFLWGAYGPVDPSWTGPRPFGANVVDGFDFDIEVKFGDQSGYIALINRLRQHITTAGGSQVISGAPQCPLNPQFFDMDQMITQARFDLLFIQFYNNPSCDYIVGNASPESFNFNDWQSFIAGTASSAAKLFIGLPGDDTKNSAGSGYVDPKAAYQLMQDAKGQPAFGGAMVWDASTGGSNILPNGRNYYENLHDALHNIVVPVPTTTTSSATATPTAGCTQVTVQPGEYCWLIATDNGLTVDQLLALNPGLDCNVIYPGQVITISGACPTSTSTSTSATSTTLSSTSTSTTQSTTASTSSTLTTSESSTSSSQTSSSETSSSVSETSTSTTSPTSSTLTTKTSTSATETSTSSETSSTETATETSTTQTAATETSTATTLDPSTETSTATETTPTGTASLTTGSAGDSATLSTPYGNATSTGSATSTESATSSGSLVDPTFTQPPYSNSTTTTGGQTTESPTNSVAPTLTDAPTLTTSTLTSTTVYTITSCPPTVTNCPVGSVTTETVIIGTTVCPVVDVTATVVPVTTPPAGGSDSGEWTTSTVYTTTIYTITACPPSVPNCPGKGSVTTEVVPAYTTVCPVTATQGSGSGSGNNGGAPSSKPTGSAPGGGELVVGIPKPTGGIKAEEGSSSTTTTKVTSVAYTFVTVPASSSSGKSLPTSAGVPVPSTNGSSSLVISYTVKPTGGATLPAGSASATPTRPVTAGAGRSGGFALGFAGLVVAAGVMLL</sequence>
<evidence type="ECO:0000256" key="1">
    <source>
        <dbReference type="ARBA" id="ARBA00000822"/>
    </source>
</evidence>
<dbReference type="PANTHER" id="PTHR45708:SF47">
    <property type="entry name" value="ENDOCHITINASE A"/>
    <property type="match status" value="1"/>
</dbReference>
<dbReference type="Gene3D" id="3.20.20.80">
    <property type="entry name" value="Glycosidases"/>
    <property type="match status" value="1"/>
</dbReference>
<dbReference type="PROSITE" id="PS01095">
    <property type="entry name" value="GH18_1"/>
    <property type="match status" value="1"/>
</dbReference>
<comment type="subcellular location">
    <subcellularLocation>
        <location evidence="2">Cell membrane</location>
        <topology evidence="2">Lipid-anchor</topology>
        <topology evidence="2">GPI-anchor</topology>
    </subcellularLocation>
    <subcellularLocation>
        <location evidence="3">Secreted</location>
    </subcellularLocation>
</comment>
<feature type="region of interest" description="Disordered" evidence="19">
    <location>
        <begin position="402"/>
        <end position="608"/>
    </location>
</feature>
<feature type="region of interest" description="Disordered" evidence="19">
    <location>
        <begin position="719"/>
        <end position="749"/>
    </location>
</feature>
<evidence type="ECO:0000256" key="11">
    <source>
        <dbReference type="ARBA" id="ARBA00023024"/>
    </source>
</evidence>
<evidence type="ECO:0000256" key="7">
    <source>
        <dbReference type="ARBA" id="ARBA00022622"/>
    </source>
</evidence>
<dbReference type="GO" id="GO:0005886">
    <property type="term" value="C:plasma membrane"/>
    <property type="evidence" value="ECO:0007669"/>
    <property type="project" value="UniProtKB-SubCell"/>
</dbReference>
<evidence type="ECO:0000256" key="13">
    <source>
        <dbReference type="ARBA" id="ARBA00023180"/>
    </source>
</evidence>
<dbReference type="GO" id="GO:0008061">
    <property type="term" value="F:chitin binding"/>
    <property type="evidence" value="ECO:0007669"/>
    <property type="project" value="UniProtKB-KW"/>
</dbReference>
<dbReference type="AlphaFoldDB" id="A0AA38W081"/>
<dbReference type="Gene3D" id="3.10.350.10">
    <property type="entry name" value="LysM domain"/>
    <property type="match status" value="1"/>
</dbReference>
<dbReference type="InterPro" id="IPR050542">
    <property type="entry name" value="Glycosyl_Hydrlase18_Chitinase"/>
</dbReference>
<name>A0AA38W081_9PEZI</name>
<dbReference type="SUPFAM" id="SSF54106">
    <property type="entry name" value="LysM domain"/>
    <property type="match status" value="1"/>
</dbReference>
<evidence type="ECO:0000256" key="6">
    <source>
        <dbReference type="ARBA" id="ARBA00022525"/>
    </source>
</evidence>
<evidence type="ECO:0000256" key="20">
    <source>
        <dbReference type="SAM" id="SignalP"/>
    </source>
</evidence>
<dbReference type="PROSITE" id="PS51910">
    <property type="entry name" value="GH18_2"/>
    <property type="match status" value="1"/>
</dbReference>
<dbReference type="GO" id="GO:0006032">
    <property type="term" value="P:chitin catabolic process"/>
    <property type="evidence" value="ECO:0007669"/>
    <property type="project" value="UniProtKB-KW"/>
</dbReference>
<feature type="compositionally biased region" description="Low complexity" evidence="19">
    <location>
        <begin position="552"/>
        <end position="569"/>
    </location>
</feature>
<keyword evidence="16" id="KW-0326">Glycosidase</keyword>
<evidence type="ECO:0000256" key="16">
    <source>
        <dbReference type="ARBA" id="ARBA00023295"/>
    </source>
</evidence>
<evidence type="ECO:0000256" key="10">
    <source>
        <dbReference type="ARBA" id="ARBA00022801"/>
    </source>
</evidence>
<keyword evidence="6" id="KW-0964">Secreted</keyword>
<evidence type="ECO:0000256" key="9">
    <source>
        <dbReference type="ARBA" id="ARBA00022729"/>
    </source>
</evidence>
<dbReference type="CDD" id="cd00118">
    <property type="entry name" value="LysM"/>
    <property type="match status" value="1"/>
</dbReference>
<feature type="compositionally biased region" description="Polar residues" evidence="19">
    <location>
        <begin position="574"/>
        <end position="583"/>
    </location>
</feature>
<evidence type="ECO:0000256" key="3">
    <source>
        <dbReference type="ARBA" id="ARBA00004613"/>
    </source>
</evidence>
<protein>
    <recommendedName>
        <fullName evidence="4">chitinase</fullName>
        <ecNumber evidence="4">3.2.1.14</ecNumber>
    </recommendedName>
</protein>
<evidence type="ECO:0000256" key="5">
    <source>
        <dbReference type="ARBA" id="ARBA00022475"/>
    </source>
</evidence>
<dbReference type="CDD" id="cd02877">
    <property type="entry name" value="GH18_hevamine_XipI_class_III"/>
    <property type="match status" value="1"/>
</dbReference>
<keyword evidence="17" id="KW-0624">Polysaccharide degradation</keyword>
<keyword evidence="8" id="KW-0147">Chitin-binding</keyword>
<dbReference type="InterPro" id="IPR017853">
    <property type="entry name" value="GH"/>
</dbReference>
<dbReference type="PANTHER" id="PTHR45708">
    <property type="entry name" value="ENDOCHITINASE"/>
    <property type="match status" value="1"/>
</dbReference>
<dbReference type="InterPro" id="IPR045321">
    <property type="entry name" value="Cts1-like"/>
</dbReference>
<dbReference type="InterPro" id="IPR001223">
    <property type="entry name" value="Glyco_hydro18_cat"/>
</dbReference>
<gene>
    <name evidence="23" type="ORF">NKR19_g2040</name>
</gene>
<keyword evidence="14" id="KW-0119">Carbohydrate metabolism</keyword>
<dbReference type="GO" id="GO:0008843">
    <property type="term" value="F:endochitinase activity"/>
    <property type="evidence" value="ECO:0007669"/>
    <property type="project" value="UniProtKB-EC"/>
</dbReference>
<dbReference type="PROSITE" id="PS51782">
    <property type="entry name" value="LYSM"/>
    <property type="match status" value="1"/>
</dbReference>
<feature type="signal peptide" evidence="20">
    <location>
        <begin position="1"/>
        <end position="18"/>
    </location>
</feature>
<dbReference type="GO" id="GO:0005576">
    <property type="term" value="C:extracellular region"/>
    <property type="evidence" value="ECO:0007669"/>
    <property type="project" value="UniProtKB-SubCell"/>
</dbReference>
<evidence type="ECO:0000259" key="22">
    <source>
        <dbReference type="PROSITE" id="PS51910"/>
    </source>
</evidence>
<feature type="domain" description="LysM" evidence="21">
    <location>
        <begin position="354"/>
        <end position="398"/>
    </location>
</feature>